<keyword evidence="1" id="KW-0677">Repeat</keyword>
<dbReference type="AlphaFoldDB" id="A0A392R0U7"/>
<dbReference type="Gene3D" id="1.20.5.4130">
    <property type="match status" value="1"/>
</dbReference>
<protein>
    <submittedName>
        <fullName evidence="5">Disease resistance protein</fullName>
    </submittedName>
</protein>
<dbReference type="InterPro" id="IPR041118">
    <property type="entry name" value="Rx_N"/>
</dbReference>
<proteinExistence type="predicted"/>
<evidence type="ECO:0000256" key="2">
    <source>
        <dbReference type="ARBA" id="ARBA00022741"/>
    </source>
</evidence>
<dbReference type="Pfam" id="PF18052">
    <property type="entry name" value="Rx_N"/>
    <property type="match status" value="1"/>
</dbReference>
<reference evidence="5 6" key="1">
    <citation type="journal article" date="2018" name="Front. Plant Sci.">
        <title>Red Clover (Trifolium pratense) and Zigzag Clover (T. medium) - A Picture of Genomic Similarities and Differences.</title>
        <authorList>
            <person name="Dluhosova J."/>
            <person name="Istvanek J."/>
            <person name="Nedelnik J."/>
            <person name="Repkova J."/>
        </authorList>
    </citation>
    <scope>NUCLEOTIDE SEQUENCE [LARGE SCALE GENOMIC DNA]</scope>
    <source>
        <strain evidence="6">cv. 10/8</strain>
        <tissue evidence="5">Leaf</tissue>
    </source>
</reference>
<evidence type="ECO:0000256" key="1">
    <source>
        <dbReference type="ARBA" id="ARBA00022737"/>
    </source>
</evidence>
<sequence>MAESFVFEIANSLLVKLASAAYKEASRANGVYEDLQRFNATLSIVRGVLLDAEEKRKQQHALSEWLKQIQDICIEAEDVLDEFE</sequence>
<dbReference type="Proteomes" id="UP000265520">
    <property type="component" value="Unassembled WGS sequence"/>
</dbReference>
<evidence type="ECO:0000256" key="3">
    <source>
        <dbReference type="ARBA" id="ARBA00022821"/>
    </source>
</evidence>
<dbReference type="EMBL" id="LXQA010174479">
    <property type="protein sequence ID" value="MCI29714.1"/>
    <property type="molecule type" value="Genomic_DNA"/>
</dbReference>
<keyword evidence="3" id="KW-0611">Plant defense</keyword>
<feature type="non-terminal residue" evidence="5">
    <location>
        <position position="84"/>
    </location>
</feature>
<dbReference type="GO" id="GO:0006952">
    <property type="term" value="P:defense response"/>
    <property type="evidence" value="ECO:0007669"/>
    <property type="project" value="UniProtKB-KW"/>
</dbReference>
<organism evidence="5 6">
    <name type="scientific">Trifolium medium</name>
    <dbReference type="NCBI Taxonomy" id="97028"/>
    <lineage>
        <taxon>Eukaryota</taxon>
        <taxon>Viridiplantae</taxon>
        <taxon>Streptophyta</taxon>
        <taxon>Embryophyta</taxon>
        <taxon>Tracheophyta</taxon>
        <taxon>Spermatophyta</taxon>
        <taxon>Magnoliopsida</taxon>
        <taxon>eudicotyledons</taxon>
        <taxon>Gunneridae</taxon>
        <taxon>Pentapetalae</taxon>
        <taxon>rosids</taxon>
        <taxon>fabids</taxon>
        <taxon>Fabales</taxon>
        <taxon>Fabaceae</taxon>
        <taxon>Papilionoideae</taxon>
        <taxon>50 kb inversion clade</taxon>
        <taxon>NPAAA clade</taxon>
        <taxon>Hologalegina</taxon>
        <taxon>IRL clade</taxon>
        <taxon>Trifolieae</taxon>
        <taxon>Trifolium</taxon>
    </lineage>
</organism>
<keyword evidence="6" id="KW-1185">Reference proteome</keyword>
<name>A0A392R0U7_9FABA</name>
<dbReference type="GO" id="GO:0000166">
    <property type="term" value="F:nucleotide binding"/>
    <property type="evidence" value="ECO:0007669"/>
    <property type="project" value="UniProtKB-KW"/>
</dbReference>
<evidence type="ECO:0000259" key="4">
    <source>
        <dbReference type="Pfam" id="PF18052"/>
    </source>
</evidence>
<evidence type="ECO:0000313" key="5">
    <source>
        <dbReference type="EMBL" id="MCI29714.1"/>
    </source>
</evidence>
<keyword evidence="2" id="KW-0547">Nucleotide-binding</keyword>
<evidence type="ECO:0000313" key="6">
    <source>
        <dbReference type="Proteomes" id="UP000265520"/>
    </source>
</evidence>
<accession>A0A392R0U7</accession>
<feature type="domain" description="Disease resistance N-terminal" evidence="4">
    <location>
        <begin position="11"/>
        <end position="84"/>
    </location>
</feature>
<comment type="caution">
    <text evidence="5">The sequence shown here is derived from an EMBL/GenBank/DDBJ whole genome shotgun (WGS) entry which is preliminary data.</text>
</comment>